<evidence type="ECO:0000313" key="9">
    <source>
        <dbReference type="Proteomes" id="UP000187261"/>
    </source>
</evidence>
<dbReference type="RefSeq" id="WP_076782271.1">
    <property type="nucleotide sequence ID" value="NZ_FTPU01000007.1"/>
</dbReference>
<feature type="region of interest" description="Disordered" evidence="5">
    <location>
        <begin position="297"/>
        <end position="331"/>
    </location>
</feature>
<protein>
    <submittedName>
        <fullName evidence="8">Outer membrane protein OmpA</fullName>
    </submittedName>
</protein>
<feature type="signal peptide" evidence="6">
    <location>
        <begin position="1"/>
        <end position="24"/>
    </location>
</feature>
<dbReference type="Pfam" id="PF00691">
    <property type="entry name" value="OmpA"/>
    <property type="match status" value="1"/>
</dbReference>
<dbReference type="InterPro" id="IPR036737">
    <property type="entry name" value="OmpA-like_sf"/>
</dbReference>
<evidence type="ECO:0000256" key="2">
    <source>
        <dbReference type="ARBA" id="ARBA00023136"/>
    </source>
</evidence>
<keyword evidence="6" id="KW-0732">Signal</keyword>
<dbReference type="PANTHER" id="PTHR30329">
    <property type="entry name" value="STATOR ELEMENT OF FLAGELLAR MOTOR COMPLEX"/>
    <property type="match status" value="1"/>
</dbReference>
<organism evidence="8 9">
    <name type="scientific">Epilithonimonas bovis DSM 19482</name>
    <dbReference type="NCBI Taxonomy" id="1121284"/>
    <lineage>
        <taxon>Bacteria</taxon>
        <taxon>Pseudomonadati</taxon>
        <taxon>Bacteroidota</taxon>
        <taxon>Flavobacteriia</taxon>
        <taxon>Flavobacteriales</taxon>
        <taxon>Weeksellaceae</taxon>
        <taxon>Chryseobacterium group</taxon>
        <taxon>Epilithonimonas</taxon>
    </lineage>
</organism>
<reference evidence="9" key="1">
    <citation type="submission" date="2016-10" db="EMBL/GenBank/DDBJ databases">
        <authorList>
            <person name="Varghese N."/>
            <person name="Submissions S."/>
        </authorList>
    </citation>
    <scope>NUCLEOTIDE SEQUENCE [LARGE SCALE GENOMIC DNA]</scope>
    <source>
        <strain evidence="9">DSM 19482</strain>
    </source>
</reference>
<keyword evidence="2 4" id="KW-0472">Membrane</keyword>
<dbReference type="CDD" id="cd07185">
    <property type="entry name" value="OmpA_C-like"/>
    <property type="match status" value="1"/>
</dbReference>
<evidence type="ECO:0000256" key="3">
    <source>
        <dbReference type="ARBA" id="ARBA00023237"/>
    </source>
</evidence>
<dbReference type="SUPFAM" id="SSF103088">
    <property type="entry name" value="OmpA-like"/>
    <property type="match status" value="1"/>
</dbReference>
<name>A0A1U7PWL8_9FLAO</name>
<accession>A0A1U7PWL8</accession>
<evidence type="ECO:0000259" key="7">
    <source>
        <dbReference type="PROSITE" id="PS51123"/>
    </source>
</evidence>
<keyword evidence="3" id="KW-0998">Cell outer membrane</keyword>
<proteinExistence type="predicted"/>
<comment type="subcellular location">
    <subcellularLocation>
        <location evidence="1">Cell outer membrane</location>
    </subcellularLocation>
</comment>
<dbReference type="PROSITE" id="PS51257">
    <property type="entry name" value="PROKAR_LIPOPROTEIN"/>
    <property type="match status" value="1"/>
</dbReference>
<dbReference type="GO" id="GO:0009279">
    <property type="term" value="C:cell outer membrane"/>
    <property type="evidence" value="ECO:0007669"/>
    <property type="project" value="UniProtKB-SubCell"/>
</dbReference>
<dbReference type="Proteomes" id="UP000187261">
    <property type="component" value="Unassembled WGS sequence"/>
</dbReference>
<dbReference type="AlphaFoldDB" id="A0A1U7PWL8"/>
<gene>
    <name evidence="8" type="ORF">SAMN05660493_00884</name>
</gene>
<dbReference type="STRING" id="1121284.SAMN05660493_00884"/>
<dbReference type="PANTHER" id="PTHR30329:SF21">
    <property type="entry name" value="LIPOPROTEIN YIAD-RELATED"/>
    <property type="match status" value="1"/>
</dbReference>
<dbReference type="Gene3D" id="3.30.1330.60">
    <property type="entry name" value="OmpA-like domain"/>
    <property type="match status" value="1"/>
</dbReference>
<dbReference type="OrthoDB" id="9792021at2"/>
<feature type="chain" id="PRO_5012572491" evidence="6">
    <location>
        <begin position="25"/>
        <end position="331"/>
    </location>
</feature>
<evidence type="ECO:0000256" key="4">
    <source>
        <dbReference type="PROSITE-ProRule" id="PRU00473"/>
    </source>
</evidence>
<dbReference type="PROSITE" id="PS51123">
    <property type="entry name" value="OMPA_2"/>
    <property type="match status" value="1"/>
</dbReference>
<feature type="domain" description="OmpA-like" evidence="7">
    <location>
        <begin position="210"/>
        <end position="331"/>
    </location>
</feature>
<keyword evidence="9" id="KW-1185">Reference proteome</keyword>
<dbReference type="EMBL" id="FTPU01000007">
    <property type="protein sequence ID" value="SIT96211.1"/>
    <property type="molecule type" value="Genomic_DNA"/>
</dbReference>
<sequence length="331" mass="36694">MKKPVVIYALIMSSLILSSCKKSANEQSAAPATDSVAQTPQKETGFDISKIPVSDKDLGDFPFFTVPEGLQVQNKPLQRDFDQVYFPVDGKFVPIEGKSWKTFIVKKDGSSSEFSYPYFEKSYDEAIKEAGGVKVFDGKVSKEELDELKEKAKYLGEEGSQDYWNEPVKVYVIRRAAGDDIYIQFSGNNASGAIEMVQKSPFKQTISKVQSEQIRKDLNEKGKSVLHINFDTDKATLKPDGKEAVAEIVKVLDQDKTLKLDINGYTDQSGNSSHNQQLSKDRADTVLNTIAQAGIDKNRLSAHGYGDSSPIASNDDEAGKAQNRRVELVKR</sequence>
<evidence type="ECO:0000256" key="1">
    <source>
        <dbReference type="ARBA" id="ARBA00004442"/>
    </source>
</evidence>
<evidence type="ECO:0000313" key="8">
    <source>
        <dbReference type="EMBL" id="SIT96211.1"/>
    </source>
</evidence>
<evidence type="ECO:0000256" key="6">
    <source>
        <dbReference type="SAM" id="SignalP"/>
    </source>
</evidence>
<evidence type="ECO:0000256" key="5">
    <source>
        <dbReference type="SAM" id="MobiDB-lite"/>
    </source>
</evidence>
<dbReference type="InterPro" id="IPR050330">
    <property type="entry name" value="Bact_OuterMem_StrucFunc"/>
</dbReference>
<dbReference type="PRINTS" id="PR01021">
    <property type="entry name" value="OMPADOMAIN"/>
</dbReference>
<dbReference type="InterPro" id="IPR006664">
    <property type="entry name" value="OMP_bac"/>
</dbReference>
<dbReference type="InterPro" id="IPR006665">
    <property type="entry name" value="OmpA-like"/>
</dbReference>